<keyword evidence="6" id="KW-1185">Reference proteome</keyword>
<organism evidence="5 6">
    <name type="scientific">Hansschlegelia beijingensis</name>
    <dbReference type="NCBI Taxonomy" id="1133344"/>
    <lineage>
        <taxon>Bacteria</taxon>
        <taxon>Pseudomonadati</taxon>
        <taxon>Pseudomonadota</taxon>
        <taxon>Alphaproteobacteria</taxon>
        <taxon>Hyphomicrobiales</taxon>
        <taxon>Methylopilaceae</taxon>
        <taxon>Hansschlegelia</taxon>
    </lineage>
</organism>
<dbReference type="InterPro" id="IPR023753">
    <property type="entry name" value="FAD/NAD-binding_dom"/>
</dbReference>
<dbReference type="AlphaFoldDB" id="A0A7W6GEU7"/>
<feature type="domain" description="FAD/NAD(P)-binding" evidence="4">
    <location>
        <begin position="8"/>
        <end position="280"/>
    </location>
</feature>
<dbReference type="SUPFAM" id="SSF51905">
    <property type="entry name" value="FAD/NAD(P)-binding domain"/>
    <property type="match status" value="1"/>
</dbReference>
<dbReference type="PRINTS" id="PR00469">
    <property type="entry name" value="PNDRDTASEII"/>
</dbReference>
<evidence type="ECO:0000313" key="6">
    <source>
        <dbReference type="Proteomes" id="UP000528964"/>
    </source>
</evidence>
<dbReference type="EMBL" id="JACIDR010000001">
    <property type="protein sequence ID" value="MBB3972438.1"/>
    <property type="molecule type" value="Genomic_DNA"/>
</dbReference>
<evidence type="ECO:0000256" key="3">
    <source>
        <dbReference type="ARBA" id="ARBA00023002"/>
    </source>
</evidence>
<dbReference type="Proteomes" id="UP000528964">
    <property type="component" value="Unassembled WGS sequence"/>
</dbReference>
<reference evidence="5 6" key="1">
    <citation type="submission" date="2020-08" db="EMBL/GenBank/DDBJ databases">
        <title>Genomic Encyclopedia of Type Strains, Phase IV (KMG-IV): sequencing the most valuable type-strain genomes for metagenomic binning, comparative biology and taxonomic classification.</title>
        <authorList>
            <person name="Goeker M."/>
        </authorList>
    </citation>
    <scope>NUCLEOTIDE SEQUENCE [LARGE SCALE GENOMIC DNA]</scope>
    <source>
        <strain evidence="5 6">DSM 25481</strain>
    </source>
</reference>
<keyword evidence="2" id="KW-0285">Flavoprotein</keyword>
<gene>
    <name evidence="5" type="ORF">GGR24_001071</name>
</gene>
<dbReference type="InterPro" id="IPR036188">
    <property type="entry name" value="FAD/NAD-bd_sf"/>
</dbReference>
<accession>A0A7W6GEU7</accession>
<keyword evidence="3 5" id="KW-0560">Oxidoreductase</keyword>
<evidence type="ECO:0000259" key="4">
    <source>
        <dbReference type="Pfam" id="PF07992"/>
    </source>
</evidence>
<proteinExistence type="predicted"/>
<evidence type="ECO:0000313" key="5">
    <source>
        <dbReference type="EMBL" id="MBB3972438.1"/>
    </source>
</evidence>
<dbReference type="InterPro" id="IPR050097">
    <property type="entry name" value="Ferredoxin-NADP_redctase_2"/>
</dbReference>
<sequence length="299" mass="31221">MEQTPGPDCIIVGGGPAGLIAATYLARFRRRAVVIDDGRSRARWIPVSHNMPAFPQGVSGRDLLKRLREQAERYGAVLRQGRVDQLSRADGGGFRAVGEGFELTAPAVILAAGVKDHVLDRPGVEQAIEDGVIRLCPVCDGFEATDRNVGVFGPLDRALAEADFLTTFTDRVTVIPDRAAPAGITPSAGIAVASAPLRDLELGAGCVAALADGARLTFEMLYFAMGNEPQSKLAAALGAACTDVGCIETDAHQQTTTPGLYAVGDVVDELNQISVAAGHAALAATDIHNQLRKGSLGSL</sequence>
<dbReference type="Pfam" id="PF07992">
    <property type="entry name" value="Pyr_redox_2"/>
    <property type="match status" value="1"/>
</dbReference>
<dbReference type="Gene3D" id="3.50.50.60">
    <property type="entry name" value="FAD/NAD(P)-binding domain"/>
    <property type="match status" value="2"/>
</dbReference>
<name>A0A7W6GEU7_9HYPH</name>
<evidence type="ECO:0000256" key="1">
    <source>
        <dbReference type="ARBA" id="ARBA00018719"/>
    </source>
</evidence>
<evidence type="ECO:0000256" key="2">
    <source>
        <dbReference type="ARBA" id="ARBA00022630"/>
    </source>
</evidence>
<dbReference type="PRINTS" id="PR00368">
    <property type="entry name" value="FADPNR"/>
</dbReference>
<protein>
    <recommendedName>
        <fullName evidence="1">Thioredoxin reductase</fullName>
    </recommendedName>
</protein>
<dbReference type="GO" id="GO:0016491">
    <property type="term" value="F:oxidoreductase activity"/>
    <property type="evidence" value="ECO:0007669"/>
    <property type="project" value="UniProtKB-KW"/>
</dbReference>
<comment type="caution">
    <text evidence="5">The sequence shown here is derived from an EMBL/GenBank/DDBJ whole genome shotgun (WGS) entry which is preliminary data.</text>
</comment>
<dbReference type="PANTHER" id="PTHR48105">
    <property type="entry name" value="THIOREDOXIN REDUCTASE 1-RELATED-RELATED"/>
    <property type="match status" value="1"/>
</dbReference>
<dbReference type="RefSeq" id="WP_183394213.1">
    <property type="nucleotide sequence ID" value="NZ_JACIDR010000001.1"/>
</dbReference>